<dbReference type="GO" id="GO:0031419">
    <property type="term" value="F:cobalamin binding"/>
    <property type="evidence" value="ECO:0007669"/>
    <property type="project" value="InterPro"/>
</dbReference>
<organism evidence="2 3">
    <name type="scientific">Amycolatopsis mediterranei (strain U-32)</name>
    <dbReference type="NCBI Taxonomy" id="749927"/>
    <lineage>
        <taxon>Bacteria</taxon>
        <taxon>Bacillati</taxon>
        <taxon>Actinomycetota</taxon>
        <taxon>Actinomycetes</taxon>
        <taxon>Pseudonocardiales</taxon>
        <taxon>Pseudonocardiaceae</taxon>
        <taxon>Amycolatopsis</taxon>
    </lineage>
</organism>
<dbReference type="Proteomes" id="UP000000328">
    <property type="component" value="Chromosome"/>
</dbReference>
<dbReference type="eggNOG" id="COG2185">
    <property type="taxonomic scope" value="Bacteria"/>
</dbReference>
<dbReference type="HOGENOM" id="CLU_136705_1_0_11"/>
<evidence type="ECO:0000259" key="1">
    <source>
        <dbReference type="PROSITE" id="PS51332"/>
    </source>
</evidence>
<dbReference type="AlphaFoldDB" id="A0A0H3D911"/>
<dbReference type="Gene3D" id="3.40.50.280">
    <property type="entry name" value="Cobalamin-binding domain"/>
    <property type="match status" value="1"/>
</dbReference>
<dbReference type="InterPro" id="IPR006158">
    <property type="entry name" value="Cobalamin-bd"/>
</dbReference>
<feature type="domain" description="B12-binding" evidence="1">
    <location>
        <begin position="1"/>
        <end position="131"/>
    </location>
</feature>
<dbReference type="PATRIC" id="fig|749927.5.peg.4962"/>
<reference evidence="2 3" key="1">
    <citation type="journal article" date="2010" name="Cell Res.">
        <title>Complete genome sequence of the rifamycin SV-producing Amycolatopsis mediterranei U32 revealed its genetic characteristics in phylogeny and metabolism.</title>
        <authorList>
            <person name="Zhao W."/>
            <person name="Zhong Y."/>
            <person name="Yuan H."/>
            <person name="Wang J."/>
            <person name="Zheng H."/>
            <person name="Wang Y."/>
            <person name="Cen X."/>
            <person name="Xu F."/>
            <person name="Bai J."/>
            <person name="Han X."/>
            <person name="Lu G."/>
            <person name="Zhu Y."/>
            <person name="Shao Z."/>
            <person name="Yan H."/>
            <person name="Li C."/>
            <person name="Peng N."/>
            <person name="Zhang Z."/>
            <person name="Zhang Y."/>
            <person name="Lin W."/>
            <person name="Fan Y."/>
            <person name="Qin Z."/>
            <person name="Hu Y."/>
            <person name="Zhu B."/>
            <person name="Wang S."/>
            <person name="Ding X."/>
            <person name="Zhao G.P."/>
        </authorList>
    </citation>
    <scope>NUCLEOTIDE SEQUENCE [LARGE SCALE GENOMIC DNA]</scope>
    <source>
        <strain evidence="3">U-32</strain>
    </source>
</reference>
<dbReference type="EMBL" id="CP002000">
    <property type="protein sequence ID" value="ADJ46563.1"/>
    <property type="molecule type" value="Genomic_DNA"/>
</dbReference>
<dbReference type="InterPro" id="IPR036724">
    <property type="entry name" value="Cobalamin-bd_sf"/>
</dbReference>
<evidence type="ECO:0000313" key="2">
    <source>
        <dbReference type="EMBL" id="ADJ46563.1"/>
    </source>
</evidence>
<dbReference type="Pfam" id="PF02310">
    <property type="entry name" value="B12-binding"/>
    <property type="match status" value="1"/>
</dbReference>
<name>A0A0H3D911_AMYMU</name>
<gene>
    <name evidence="2" type="ordered locus">AMED_4797</name>
</gene>
<dbReference type="KEGG" id="amd:AMED_4797"/>
<protein>
    <submittedName>
        <fullName evidence="2">Methylaspartate mutase subunit S</fullName>
    </submittedName>
</protein>
<dbReference type="PROSITE" id="PS51332">
    <property type="entry name" value="B12_BINDING"/>
    <property type="match status" value="1"/>
</dbReference>
<dbReference type="SUPFAM" id="SSF52242">
    <property type="entry name" value="Cobalamin (vitamin B12)-binding domain"/>
    <property type="match status" value="1"/>
</dbReference>
<dbReference type="OrthoDB" id="3386646at2"/>
<dbReference type="GO" id="GO:0046872">
    <property type="term" value="F:metal ion binding"/>
    <property type="evidence" value="ECO:0007669"/>
    <property type="project" value="InterPro"/>
</dbReference>
<sequence>MILGVAESDAHAVANRLIAMHLSQAGFEVVNLGTCTPLADFAAALRRHPTAEAVLIGSLNGHAYADLRDLPALRAEGELRCPVVVGGNLAVGVDRSADARRRLLELGVDRVLTDAAELVPLLDSLRPKVAV</sequence>
<accession>A0A0H3D911</accession>
<evidence type="ECO:0000313" key="3">
    <source>
        <dbReference type="Proteomes" id="UP000000328"/>
    </source>
</evidence>
<proteinExistence type="predicted"/>